<feature type="compositionally biased region" description="Low complexity" evidence="9">
    <location>
        <begin position="880"/>
        <end position="894"/>
    </location>
</feature>
<dbReference type="PROSITE" id="PS50195">
    <property type="entry name" value="PX"/>
    <property type="match status" value="1"/>
</dbReference>
<feature type="compositionally biased region" description="Basic and acidic residues" evidence="9">
    <location>
        <begin position="1174"/>
        <end position="1183"/>
    </location>
</feature>
<keyword evidence="5" id="KW-0967">Endosome</keyword>
<feature type="compositionally biased region" description="Low complexity" evidence="9">
    <location>
        <begin position="327"/>
        <end position="337"/>
    </location>
</feature>
<keyword evidence="13" id="KW-1185">Reference proteome</keyword>
<keyword evidence="6" id="KW-0863">Zinc-finger</keyword>
<dbReference type="InterPro" id="IPR001683">
    <property type="entry name" value="PX_dom"/>
</dbReference>
<dbReference type="Gene3D" id="1.20.58.900">
    <property type="match status" value="1"/>
</dbReference>
<keyword evidence="7" id="KW-0862">Zinc</keyword>
<keyword evidence="2" id="KW-0597">Phosphoprotein</keyword>
<feature type="region of interest" description="Disordered" evidence="9">
    <location>
        <begin position="1372"/>
        <end position="1394"/>
    </location>
</feature>
<organism evidence="12 13">
    <name type="scientific">Klebsormidium nitens</name>
    <name type="common">Green alga</name>
    <name type="synonym">Ulothrix nitens</name>
    <dbReference type="NCBI Taxonomy" id="105231"/>
    <lineage>
        <taxon>Eukaryota</taxon>
        <taxon>Viridiplantae</taxon>
        <taxon>Streptophyta</taxon>
        <taxon>Klebsormidiophyceae</taxon>
        <taxon>Klebsormidiales</taxon>
        <taxon>Klebsormidiaceae</taxon>
        <taxon>Klebsormidium</taxon>
    </lineage>
</organism>
<dbReference type="InterPro" id="IPR025258">
    <property type="entry name" value="RH_dom"/>
</dbReference>
<dbReference type="SUPFAM" id="SSF64268">
    <property type="entry name" value="PX domain"/>
    <property type="match status" value="1"/>
</dbReference>
<feature type="compositionally biased region" description="Low complexity" evidence="9">
    <location>
        <begin position="1609"/>
        <end position="1624"/>
    </location>
</feature>
<feature type="compositionally biased region" description="Polar residues" evidence="9">
    <location>
        <begin position="191"/>
        <end position="204"/>
    </location>
</feature>
<feature type="region of interest" description="Disordered" evidence="9">
    <location>
        <begin position="158"/>
        <end position="213"/>
    </location>
</feature>
<dbReference type="GO" id="GO:0035091">
    <property type="term" value="F:phosphatidylinositol binding"/>
    <property type="evidence" value="ECO:0007669"/>
    <property type="project" value="InterPro"/>
</dbReference>
<evidence type="ECO:0000259" key="11">
    <source>
        <dbReference type="PROSITE" id="PS50826"/>
    </source>
</evidence>
<evidence type="ECO:0000313" key="13">
    <source>
        <dbReference type="Proteomes" id="UP000054558"/>
    </source>
</evidence>
<dbReference type="EMBL" id="DF236971">
    <property type="protein sequence ID" value="GAQ79008.1"/>
    <property type="molecule type" value="Genomic_DNA"/>
</dbReference>
<feature type="compositionally biased region" description="Low complexity" evidence="9">
    <location>
        <begin position="478"/>
        <end position="488"/>
    </location>
</feature>
<dbReference type="InterPro" id="IPR037213">
    <property type="entry name" value="Run_dom_sf"/>
</dbReference>
<dbReference type="GO" id="GO:0006914">
    <property type="term" value="P:autophagy"/>
    <property type="evidence" value="ECO:0007669"/>
    <property type="project" value="UniProtKB-KW"/>
</dbReference>
<keyword evidence="4" id="KW-0677">Repeat</keyword>
<feature type="region of interest" description="Disordered" evidence="9">
    <location>
        <begin position="871"/>
        <end position="894"/>
    </location>
</feature>
<dbReference type="Gene3D" id="3.30.1520.10">
    <property type="entry name" value="Phox-like domain"/>
    <property type="match status" value="1"/>
</dbReference>
<feature type="compositionally biased region" description="Basic and acidic residues" evidence="9">
    <location>
        <begin position="1646"/>
        <end position="1656"/>
    </location>
</feature>
<feature type="region of interest" description="Disordered" evidence="9">
    <location>
        <begin position="1560"/>
        <end position="1666"/>
    </location>
</feature>
<dbReference type="PANTHER" id="PTHR12326">
    <property type="entry name" value="PLECKSTRIN HOMOLOGY DOMAIN CONTAINING PROTEIN"/>
    <property type="match status" value="1"/>
</dbReference>
<evidence type="ECO:0000256" key="4">
    <source>
        <dbReference type="ARBA" id="ARBA00022737"/>
    </source>
</evidence>
<feature type="compositionally biased region" description="Polar residues" evidence="9">
    <location>
        <begin position="1385"/>
        <end position="1394"/>
    </location>
</feature>
<dbReference type="STRING" id="105231.A0A1Y1HT47"/>
<feature type="region of interest" description="Disordered" evidence="9">
    <location>
        <begin position="426"/>
        <end position="499"/>
    </location>
</feature>
<evidence type="ECO:0000256" key="3">
    <source>
        <dbReference type="ARBA" id="ARBA00022723"/>
    </source>
</evidence>
<evidence type="ECO:0000256" key="2">
    <source>
        <dbReference type="ARBA" id="ARBA00022553"/>
    </source>
</evidence>
<feature type="compositionally biased region" description="Polar residues" evidence="9">
    <location>
        <begin position="956"/>
        <end position="966"/>
    </location>
</feature>
<evidence type="ECO:0000256" key="5">
    <source>
        <dbReference type="ARBA" id="ARBA00022753"/>
    </source>
</evidence>
<feature type="compositionally biased region" description="Basic and acidic residues" evidence="9">
    <location>
        <begin position="1408"/>
        <end position="1433"/>
    </location>
</feature>
<accession>A0A1Y1HT47</accession>
<feature type="region of interest" description="Disordered" evidence="9">
    <location>
        <begin position="1095"/>
        <end position="1145"/>
    </location>
</feature>
<feature type="region of interest" description="Disordered" evidence="9">
    <location>
        <begin position="560"/>
        <end position="582"/>
    </location>
</feature>
<feature type="domain" description="PX" evidence="10">
    <location>
        <begin position="1664"/>
        <end position="1784"/>
    </location>
</feature>
<dbReference type="InterPro" id="IPR051366">
    <property type="entry name" value="DEF8"/>
</dbReference>
<dbReference type="SUPFAM" id="SSF140741">
    <property type="entry name" value="RUN domain-like"/>
    <property type="match status" value="1"/>
</dbReference>
<feature type="compositionally biased region" description="Basic and acidic residues" evidence="9">
    <location>
        <begin position="1445"/>
        <end position="1454"/>
    </location>
</feature>
<protein>
    <recommendedName>
        <fullName evidence="14">PX domain-containing protein</fullName>
    </recommendedName>
</protein>
<feature type="region of interest" description="Disordered" evidence="9">
    <location>
        <begin position="1308"/>
        <end position="1333"/>
    </location>
</feature>
<dbReference type="PROSITE" id="PS50826">
    <property type="entry name" value="RUN"/>
    <property type="match status" value="1"/>
</dbReference>
<sequence length="2058" mass="212260">MGHLKQALKCVFLESAHVSGANAKPAAEAALERAVPTVEGFLKLANAGSASNGDTHATQLGGETRALNGNRDAASAAPLAIGILGGTTTLPGKLSAVANLCSILEQILQHGLRPSVSEGGYGLIGGVMGGWRRAPSQQPPPGAWRFLEAVVAAQPAGGALAQPREVTSATEKSTEAANPSANEGTEDAVSSGKNGDLTASSSSGGECAGVREGSHSYPPLASGLAQIRAVAGTSTDSVRLQALLRLGLSCRCLGPWLAEALLSPTAQGASGKGGLLAQLYDEIAFVRSHDNVEALVATMMALGPLRFDGLETGFKEGSGLVRESGHATTEGPADAPGGATGAGVSEGLGSGAKLSESGQSAGKAAVSASGGVLNTGWSTLTSVGTGAASLVLEGGSAASGLWKTVNSTSQNWGTFAASRVLPKPAPALSTGPKTASPIGVHNSITEGGQLGKEGTSSQAPQTDGAGVRENEELTAPLEENSNESNGSEPAGSILIPGQDMNLQTEVSRKSTGGEKQPDLSQPGSFLPTVANKAATAVTAAASTISEGSLKPMFSYPFRRPSSSGGAEATGRPPVALPPTEAMTTPGAGMISERLSSANEAMPANCADDLETVKPSNYAETATRLGFFFPFQRPSSSDGVGDRGTSQPASKPFWRRFSSGSEPTSSGFDELFPEAEFGSNENGEVLQAGVADGREKDGLDWLRAEEHVGGFDPGGGSLTGGGKQREEVQREILAEGHGANRSAFQGLRGRGAAPAEQKGAEELTGSHSAASGSRSGAFEKSGMGTGSQKGASETRGGASESQKGFFNDWAGQGVVVGREQNEEGRVPTQLTAQTPARPWSESWAPGSLFSAAGVSVRNGVLAPQELLSSVVSKGWPFGTGSKPSLPLESSSKPPKVAANFQVQNQGTGLVESKSGWLGDQNASAKGPLGRVGSERGAGKAAESDPQSDASVIVYSSGDDSYQSQVPSPQQLASLLGPGAEVLILDGRSGDELETEPGLRGGGNQKGGVKTASSSEDDLESDLGAMLGGRLYRRKQKRLENKGFSLESETGPLLAEGAALHWGGPELADVLPGLSSDVTRGGELSGDPGDLSFKHLLAQPEVADGSEPDAGMSSDAATSADAVRFPDGSQLPETGALGGSPLGHGTEFDAAKLSGAAQHSDVVRSLSESGAPDDGPLVHRTDSDAARGAAAGESVVGVRSPLFRLASDSTTGDASPRAPLDAVSGQLYGPLNLDDGYLDMVTDMEDVLLDTDGGSGLSRASSSFGHVAHPSSSRVPGGGFRRVEVVGVRYVATSPSERAQFPSERVNFASERTKLASGSPFSDGGRKGPQKNPGEVQLRQTRGGFGVSAEAVRTQELGTNAAALMQPLTNELTTFESNDGEGDHSPSRQAGFSGSANLEVEVYEDLLRGSDDEFEDSPHGKSPSDARTLRVETASDLRNFLGGVERNGTDEGERGLSGEGTTKPGGLSENRSAAGELEPTSGLKSPVGEGLFRDSSNEIGGFRFRVLVAEGSTAAAAAAAMAAGLKIGLPSAASGSPISGEKGRLDTPLNLSSEAQVKSLVSPLGTGADGGFKENAEEPKLPRRVSRHESSAEHSSRSEEDLNQHPLVEQSTRASESSVSTRSFSTDLRIEVDQNLPSKSTLAASPRKPLENTVDTKKPAQAPQQSGLVASLSHAAHAFSRPKPYTAYILQTVTRDGRVWTTERRYRDLAALRTELGRALPGAILPLPFAQVSAQKRNLFGSTDPDVVDQRKELFETCLNALIDSGPPLATAPPLIKFLCGSAYQTGSALTSKAKPASGVEEAGEVMSPRMTSGLTSPSSAGSPRSSKGEDAGGALGGGGLGAAETGPAVLGSSIRLIVDLPGKRSVSRQLQAQHNACAGCYKPFPPAPALLSWTNPAARLCEYSGQLYCADCHHKDTAILPAYVLQYWDFRPRKVSQIAKAYLDSIYDQPMLCVSAVNPHLYSRVPALARVKELRQRLVKMVTTTVRHCPAKRRLLAPAGSRRYLLEPGDFFALRDLVDLSKGAFAVLPEMMQTLTERVSAHIASGCDTCTELEIGGPR</sequence>
<feature type="compositionally biased region" description="Low complexity" evidence="9">
    <location>
        <begin position="1815"/>
        <end position="1824"/>
    </location>
</feature>
<comment type="subcellular location">
    <subcellularLocation>
        <location evidence="1">Late endosome</location>
    </subcellularLocation>
</comment>
<dbReference type="InterPro" id="IPR036871">
    <property type="entry name" value="PX_dom_sf"/>
</dbReference>
<feature type="domain" description="RUN" evidence="11">
    <location>
        <begin position="91"/>
        <end position="315"/>
    </location>
</feature>
<feature type="region of interest" description="Disordered" evidence="9">
    <location>
        <begin position="705"/>
        <end position="724"/>
    </location>
</feature>
<feature type="region of interest" description="Disordered" evidence="9">
    <location>
        <begin position="1157"/>
        <end position="1190"/>
    </location>
</feature>
<dbReference type="CDD" id="cd06093">
    <property type="entry name" value="PX_domain"/>
    <property type="match status" value="1"/>
</dbReference>
<proteinExistence type="predicted"/>
<keyword evidence="3" id="KW-0479">Metal-binding</keyword>
<dbReference type="OMA" id="SAGANCQ"/>
<feature type="compositionally biased region" description="Polar residues" evidence="9">
    <location>
        <begin position="657"/>
        <end position="666"/>
    </location>
</feature>
<feature type="compositionally biased region" description="Basic and acidic residues" evidence="9">
    <location>
        <begin position="1569"/>
        <end position="1601"/>
    </location>
</feature>
<dbReference type="Pfam" id="PF13901">
    <property type="entry name" value="RH_dom"/>
    <property type="match status" value="1"/>
</dbReference>
<evidence type="ECO:0000256" key="8">
    <source>
        <dbReference type="ARBA" id="ARBA00023006"/>
    </source>
</evidence>
<gene>
    <name evidence="12" type="ORF">KFL_000220390</name>
</gene>
<feature type="region of interest" description="Disordered" evidence="9">
    <location>
        <begin position="909"/>
        <end position="966"/>
    </location>
</feature>
<dbReference type="PANTHER" id="PTHR12326:SF3">
    <property type="entry name" value="DIFFERENTIALLY EXPRESSED IN FDCP 8 HOMOLOG"/>
    <property type="match status" value="1"/>
</dbReference>
<reference evidence="12 13" key="1">
    <citation type="journal article" date="2014" name="Nat. Commun.">
        <title>Klebsormidium flaccidum genome reveals primary factors for plant terrestrial adaptation.</title>
        <authorList>
            <person name="Hori K."/>
            <person name="Maruyama F."/>
            <person name="Fujisawa T."/>
            <person name="Togashi T."/>
            <person name="Yamamoto N."/>
            <person name="Seo M."/>
            <person name="Sato S."/>
            <person name="Yamada T."/>
            <person name="Mori H."/>
            <person name="Tajima N."/>
            <person name="Moriyama T."/>
            <person name="Ikeuchi M."/>
            <person name="Watanabe M."/>
            <person name="Wada H."/>
            <person name="Kobayashi K."/>
            <person name="Saito M."/>
            <person name="Masuda T."/>
            <person name="Sasaki-Sekimoto Y."/>
            <person name="Mashiguchi K."/>
            <person name="Awai K."/>
            <person name="Shimojima M."/>
            <person name="Masuda S."/>
            <person name="Iwai M."/>
            <person name="Nobusawa T."/>
            <person name="Narise T."/>
            <person name="Kondo S."/>
            <person name="Saito H."/>
            <person name="Sato R."/>
            <person name="Murakawa M."/>
            <person name="Ihara Y."/>
            <person name="Oshima-Yamada Y."/>
            <person name="Ohtaka K."/>
            <person name="Satoh M."/>
            <person name="Sonobe K."/>
            <person name="Ishii M."/>
            <person name="Ohtani R."/>
            <person name="Kanamori-Sato M."/>
            <person name="Honoki R."/>
            <person name="Miyazaki D."/>
            <person name="Mochizuki H."/>
            <person name="Umetsu J."/>
            <person name="Higashi K."/>
            <person name="Shibata D."/>
            <person name="Kamiya Y."/>
            <person name="Sato N."/>
            <person name="Nakamura Y."/>
            <person name="Tabata S."/>
            <person name="Ida S."/>
            <person name="Kurokawa K."/>
            <person name="Ohta H."/>
        </authorList>
    </citation>
    <scope>NUCLEOTIDE SEQUENCE [LARGE SCALE GENOMIC DNA]</scope>
    <source>
        <strain evidence="12 13">NIES-2285</strain>
    </source>
</reference>
<feature type="compositionally biased region" description="Polar residues" evidence="9">
    <location>
        <begin position="633"/>
        <end position="648"/>
    </location>
</feature>
<dbReference type="OrthoDB" id="1918044at2759"/>
<name>A0A1Y1HT47_KLENI</name>
<feature type="compositionally biased region" description="Gly residues" evidence="9">
    <location>
        <begin position="338"/>
        <end position="350"/>
    </location>
</feature>
<feature type="region of interest" description="Disordered" evidence="9">
    <location>
        <begin position="986"/>
        <end position="1018"/>
    </location>
</feature>
<dbReference type="SMART" id="SM01175">
    <property type="entry name" value="DUF4206"/>
    <property type="match status" value="1"/>
</dbReference>
<feature type="compositionally biased region" description="Low complexity" evidence="9">
    <location>
        <begin position="764"/>
        <end position="775"/>
    </location>
</feature>
<dbReference type="Pfam" id="PF00787">
    <property type="entry name" value="PX"/>
    <property type="match status" value="1"/>
</dbReference>
<feature type="compositionally biased region" description="Polar residues" evidence="9">
    <location>
        <begin position="165"/>
        <end position="183"/>
    </location>
</feature>
<dbReference type="GO" id="GO:0005770">
    <property type="term" value="C:late endosome"/>
    <property type="evidence" value="ECO:0007669"/>
    <property type="project" value="UniProtKB-SubCell"/>
</dbReference>
<evidence type="ECO:0000256" key="7">
    <source>
        <dbReference type="ARBA" id="ARBA00022833"/>
    </source>
</evidence>
<feature type="compositionally biased region" description="Gly residues" evidence="9">
    <location>
        <begin position="710"/>
        <end position="721"/>
    </location>
</feature>
<feature type="region of interest" description="Disordered" evidence="9">
    <location>
        <begin position="633"/>
        <end position="679"/>
    </location>
</feature>
<dbReference type="Pfam" id="PF02759">
    <property type="entry name" value="RUN"/>
    <property type="match status" value="1"/>
</dbReference>
<dbReference type="InterPro" id="IPR004012">
    <property type="entry name" value="Run_dom"/>
</dbReference>
<evidence type="ECO:0000313" key="12">
    <source>
        <dbReference type="EMBL" id="GAQ79008.1"/>
    </source>
</evidence>
<evidence type="ECO:0000259" key="10">
    <source>
        <dbReference type="PROSITE" id="PS50195"/>
    </source>
</evidence>
<evidence type="ECO:0000256" key="6">
    <source>
        <dbReference type="ARBA" id="ARBA00022771"/>
    </source>
</evidence>
<keyword evidence="8" id="KW-0072">Autophagy</keyword>
<feature type="region of interest" description="Disordered" evidence="9">
    <location>
        <begin position="321"/>
        <end position="356"/>
    </location>
</feature>
<evidence type="ECO:0000256" key="1">
    <source>
        <dbReference type="ARBA" id="ARBA00004603"/>
    </source>
</evidence>
<evidence type="ECO:0000256" key="9">
    <source>
        <dbReference type="SAM" id="MobiDB-lite"/>
    </source>
</evidence>
<dbReference type="Proteomes" id="UP000054558">
    <property type="component" value="Unassembled WGS sequence"/>
</dbReference>
<feature type="region of interest" description="Disordered" evidence="9">
    <location>
        <begin position="1408"/>
        <end position="1487"/>
    </location>
</feature>
<feature type="region of interest" description="Disordered" evidence="9">
    <location>
        <begin position="1789"/>
        <end position="1837"/>
    </location>
</feature>
<feature type="region of interest" description="Disordered" evidence="9">
    <location>
        <begin position="735"/>
        <end position="840"/>
    </location>
</feature>
<evidence type="ECO:0008006" key="14">
    <source>
        <dbReference type="Google" id="ProtNLM"/>
    </source>
</evidence>
<dbReference type="GO" id="GO:0008270">
    <property type="term" value="F:zinc ion binding"/>
    <property type="evidence" value="ECO:0007669"/>
    <property type="project" value="UniProtKB-KW"/>
</dbReference>